<feature type="domain" description="Integrase zinc-binding" evidence="4">
    <location>
        <begin position="844"/>
        <end position="897"/>
    </location>
</feature>
<accession>A0AA47M1U8</accession>
<evidence type="ECO:0000313" key="7">
    <source>
        <dbReference type="Proteomes" id="UP001174136"/>
    </source>
</evidence>
<dbReference type="Gene3D" id="3.10.10.10">
    <property type="entry name" value="HIV Type 1 Reverse Transcriptase, subunit A, domain 1"/>
    <property type="match status" value="1"/>
</dbReference>
<dbReference type="EC" id="3.1.26.4" evidence="2"/>
<dbReference type="Proteomes" id="UP001174136">
    <property type="component" value="Unassembled WGS sequence"/>
</dbReference>
<dbReference type="GO" id="GO:0003676">
    <property type="term" value="F:nucleic acid binding"/>
    <property type="evidence" value="ECO:0007669"/>
    <property type="project" value="InterPro"/>
</dbReference>
<dbReference type="InterPro" id="IPR041588">
    <property type="entry name" value="Integrase_H2C2"/>
</dbReference>
<dbReference type="InterPro" id="IPR043502">
    <property type="entry name" value="DNA/RNA_pol_sf"/>
</dbReference>
<dbReference type="Gene3D" id="3.30.70.270">
    <property type="match status" value="1"/>
</dbReference>
<evidence type="ECO:0000259" key="5">
    <source>
        <dbReference type="Pfam" id="PF18701"/>
    </source>
</evidence>
<dbReference type="GO" id="GO:0006259">
    <property type="term" value="P:DNA metabolic process"/>
    <property type="evidence" value="ECO:0007669"/>
    <property type="project" value="UniProtKB-ARBA"/>
</dbReference>
<dbReference type="PANTHER" id="PTHR47331:SF5">
    <property type="entry name" value="RIBONUCLEASE H"/>
    <property type="match status" value="1"/>
</dbReference>
<comment type="similarity">
    <text evidence="1">Belongs to the beta type-B retroviral polymerase family. HERV class-II K(HML-2) pol subfamily.</text>
</comment>
<dbReference type="Gene3D" id="3.30.420.10">
    <property type="entry name" value="Ribonuclease H-like superfamily/Ribonuclease H"/>
    <property type="match status" value="1"/>
</dbReference>
<dbReference type="Pfam" id="PF00078">
    <property type="entry name" value="RVT_1"/>
    <property type="match status" value="1"/>
</dbReference>
<dbReference type="InterPro" id="IPR036397">
    <property type="entry name" value="RNaseH_sf"/>
</dbReference>
<evidence type="ECO:0000256" key="2">
    <source>
        <dbReference type="ARBA" id="ARBA00012180"/>
    </source>
</evidence>
<dbReference type="Pfam" id="PF17921">
    <property type="entry name" value="Integrase_H2C2"/>
    <property type="match status" value="1"/>
</dbReference>
<dbReference type="CDD" id="cd01644">
    <property type="entry name" value="RT_pepA17"/>
    <property type="match status" value="1"/>
</dbReference>
<dbReference type="InterPro" id="IPR008042">
    <property type="entry name" value="Retrotrans_Pao"/>
</dbReference>
<dbReference type="EMBL" id="JAOPHQ010006300">
    <property type="protein sequence ID" value="KAK0132044.1"/>
    <property type="molecule type" value="Genomic_DNA"/>
</dbReference>
<dbReference type="Pfam" id="PF18701">
    <property type="entry name" value="DUF5641"/>
    <property type="match status" value="1"/>
</dbReference>
<organism evidence="6 7">
    <name type="scientific">Merluccius polli</name>
    <name type="common">Benguela hake</name>
    <name type="synonym">Merluccius cadenati</name>
    <dbReference type="NCBI Taxonomy" id="89951"/>
    <lineage>
        <taxon>Eukaryota</taxon>
        <taxon>Metazoa</taxon>
        <taxon>Chordata</taxon>
        <taxon>Craniata</taxon>
        <taxon>Vertebrata</taxon>
        <taxon>Euteleostomi</taxon>
        <taxon>Actinopterygii</taxon>
        <taxon>Neopterygii</taxon>
        <taxon>Teleostei</taxon>
        <taxon>Neoteleostei</taxon>
        <taxon>Acanthomorphata</taxon>
        <taxon>Zeiogadaria</taxon>
        <taxon>Gadariae</taxon>
        <taxon>Gadiformes</taxon>
        <taxon>Gadoidei</taxon>
        <taxon>Merlucciidae</taxon>
        <taxon>Merluccius</taxon>
    </lineage>
</organism>
<dbReference type="PANTHER" id="PTHR47331">
    <property type="entry name" value="PHD-TYPE DOMAIN-CONTAINING PROTEIN"/>
    <property type="match status" value="1"/>
</dbReference>
<dbReference type="InterPro" id="IPR040676">
    <property type="entry name" value="DUF5641"/>
</dbReference>
<dbReference type="InterPro" id="IPR000477">
    <property type="entry name" value="RT_dom"/>
</dbReference>
<evidence type="ECO:0000256" key="1">
    <source>
        <dbReference type="ARBA" id="ARBA00010879"/>
    </source>
</evidence>
<dbReference type="GO" id="GO:0004523">
    <property type="term" value="F:RNA-DNA hybrid ribonuclease activity"/>
    <property type="evidence" value="ECO:0007669"/>
    <property type="project" value="UniProtKB-EC"/>
</dbReference>
<keyword evidence="7" id="KW-1185">Reference proteome</keyword>
<dbReference type="AlphaFoldDB" id="A0AA47M1U8"/>
<name>A0AA47M1U8_MERPO</name>
<dbReference type="InterPro" id="IPR043128">
    <property type="entry name" value="Rev_trsase/Diguanyl_cyclase"/>
</dbReference>
<reference evidence="6" key="1">
    <citation type="journal article" date="2023" name="Front. Mar. Sci.">
        <title>A new Merluccius polli reference genome to investigate the effects of global change in West African waters.</title>
        <authorList>
            <person name="Mateo J.L."/>
            <person name="Blanco-Fernandez C."/>
            <person name="Garcia-Vazquez E."/>
            <person name="Machado-Schiaffino G."/>
        </authorList>
    </citation>
    <scope>NUCLEOTIDE SEQUENCE</scope>
    <source>
        <strain evidence="6">C29</strain>
        <tissue evidence="6">Fin</tissue>
    </source>
</reference>
<dbReference type="Pfam" id="PF05380">
    <property type="entry name" value="Peptidase_A17"/>
    <property type="match status" value="1"/>
</dbReference>
<gene>
    <name evidence="6" type="ORF">N1851_033162</name>
</gene>
<feature type="domain" description="Reverse transcriptase" evidence="3">
    <location>
        <begin position="282"/>
        <end position="401"/>
    </location>
</feature>
<proteinExistence type="inferred from homology"/>
<feature type="domain" description="DUF5641" evidence="5">
    <location>
        <begin position="1089"/>
        <end position="1174"/>
    </location>
</feature>
<dbReference type="InterPro" id="IPR012337">
    <property type="entry name" value="RNaseH-like_sf"/>
</dbReference>
<dbReference type="SUPFAM" id="SSF53098">
    <property type="entry name" value="Ribonuclease H-like"/>
    <property type="match status" value="1"/>
</dbReference>
<sequence length="1182" mass="134805">MKYDLHIFSSWLQTEARCQTRKEVSISSSNQRPPRRSTPALTTILHGANKSSDDMTFAESIPRSRATCAYCNSLDHSVGKCPAFVAMTKDQKVNWIKEKKRCWRCARTHQAAKCDLKKFCTTCKGQHLQILCEIDQVIRSRQDQQAIELLEQATERIQVNGVNHYATPLLRLANSPLLNIPQSAVMSRLRNTELRLSKDPDKATSYNDQISKLEQAGYVAKLTPEEVHNSKEAWYIPHHMVTHNNKTRIVFDCSFTFQGQSLNKCLLPGPILGPSLLGVLLRFRQHAVAISGDIKGMFHQISLLPQDKPLLRFLWRDMNKDVPPSVYQWQVLPFGTTCSPCCAIYALQKHVKDNQPDREVQDSMTHCFYVDNCLQSFPSSVAAQTLLDKLRAILSSGGFDLRQWASNDPTVISHLPSEARSDSSEIWLSENRTDLQERTLGLLWNCKPDFFKYKYRMLEYHTVTMRHIYSVLARLYDPLGYLLPFTTRAKILVQQLWRKERGWDDPLLPHDLLTAWISWEGELSFLPQITIARCYTSKEMDTPTTVRDVHIFCDASQQAYGAVAYLRSGNNRDQVELSFILARSRVTPKRQLSVPRLELCAALIGARLCEFIRNELTLPIRNTTLWTDSTTVLHWLQADSCRFKVFVGARVSEIQNLTNIQAWRFVESANNPADDITRGKSMPDLLSPNRWTNGPTFLYGPPDNWPKLPSCKLEDDKTELKKTVFCGVINPIPNVPNTNNFKSYQDLLDVTAQSLSNPTAGNPSASDYLKAEQKILQQAQMDSFGEEMVCLQSQKPLPSYTRLLCLSPELCSNSGLIHVGGRLRQSHQLESESIHPIVLNPSHHVTKLIIQDYDEKLHHPGSERLFAEIRRKFWILRGREAVRRHQRICASCQKWRATPVIPKMADLPEAHLRLLKPPFYSSGTDCFRPYSVKIGRKTEKRWGIIFKCLTTQCVHLDLLNNMDTDSFLMALQRFTSRRGTPAEILCDQGTNFKGVLATRKINFHFNPPYAPHFGGVWEREIRSVKNALKTTIGAQMVTEEVLRTVLIEIEGILNSKPLGYVSSDVADTDPVTPNLLIMGRHDASLPLILSDHFWKHFVKSYLPLLQTRQKWKRDKPDLTLNSIVMIVDSQHPRALWPVGKVTHLLQSKDGCIRTAKVLVKDKTYVRPVANLIPLPAIPKDNH</sequence>
<comment type="caution">
    <text evidence="6">The sequence shown here is derived from an EMBL/GenBank/DDBJ whole genome shotgun (WGS) entry which is preliminary data.</text>
</comment>
<evidence type="ECO:0000313" key="6">
    <source>
        <dbReference type="EMBL" id="KAK0132044.1"/>
    </source>
</evidence>
<dbReference type="SUPFAM" id="SSF56672">
    <property type="entry name" value="DNA/RNA polymerases"/>
    <property type="match status" value="1"/>
</dbReference>
<evidence type="ECO:0000259" key="3">
    <source>
        <dbReference type="Pfam" id="PF00078"/>
    </source>
</evidence>
<protein>
    <recommendedName>
        <fullName evidence="2">ribonuclease H</fullName>
        <ecNumber evidence="2">3.1.26.4</ecNumber>
    </recommendedName>
</protein>
<evidence type="ECO:0000259" key="4">
    <source>
        <dbReference type="Pfam" id="PF17921"/>
    </source>
</evidence>